<evidence type="ECO:0000313" key="13">
    <source>
        <dbReference type="EMBL" id="GEO34572.1"/>
    </source>
</evidence>
<feature type="domain" description="NAD-dependent epimerase/dehydratase" evidence="12">
    <location>
        <begin position="25"/>
        <end position="271"/>
    </location>
</feature>
<evidence type="ECO:0000256" key="2">
    <source>
        <dbReference type="ARBA" id="ARBA00001911"/>
    </source>
</evidence>
<keyword evidence="7" id="KW-0520">NAD</keyword>
<dbReference type="Gene3D" id="3.90.25.10">
    <property type="entry name" value="UDP-galactose 4-epimerase, domain 1"/>
    <property type="match status" value="1"/>
</dbReference>
<evidence type="ECO:0000256" key="7">
    <source>
        <dbReference type="ARBA" id="ARBA00023027"/>
    </source>
</evidence>
<keyword evidence="14" id="KW-1185">Reference proteome</keyword>
<evidence type="ECO:0000256" key="1">
    <source>
        <dbReference type="ARBA" id="ARBA00000083"/>
    </source>
</evidence>
<dbReference type="GO" id="GO:0003978">
    <property type="term" value="F:UDP-glucose 4-epimerase activity"/>
    <property type="evidence" value="ECO:0007669"/>
    <property type="project" value="UniProtKB-EC"/>
</dbReference>
<evidence type="ECO:0000313" key="14">
    <source>
        <dbReference type="Proteomes" id="UP000321181"/>
    </source>
</evidence>
<dbReference type="Gene3D" id="3.40.50.720">
    <property type="entry name" value="NAD(P)-binding Rossmann-like Domain"/>
    <property type="match status" value="1"/>
</dbReference>
<dbReference type="Proteomes" id="UP000321181">
    <property type="component" value="Unassembled WGS sequence"/>
</dbReference>
<dbReference type="PANTHER" id="PTHR43725">
    <property type="entry name" value="UDP-GLUCOSE 4-EPIMERASE"/>
    <property type="match status" value="1"/>
</dbReference>
<dbReference type="Pfam" id="PF01370">
    <property type="entry name" value="Epimerase"/>
    <property type="match status" value="1"/>
</dbReference>
<dbReference type="PANTHER" id="PTHR43725:SF53">
    <property type="entry name" value="UDP-ARABINOSE 4-EPIMERASE 1"/>
    <property type="match status" value="1"/>
</dbReference>
<evidence type="ECO:0000256" key="10">
    <source>
        <dbReference type="ARBA" id="ARBA00031367"/>
    </source>
</evidence>
<comment type="cofactor">
    <cofactor evidence="2">
        <name>NAD(+)</name>
        <dbReference type="ChEBI" id="CHEBI:57540"/>
    </cofactor>
</comment>
<dbReference type="EC" id="5.1.3.2" evidence="5"/>
<evidence type="ECO:0000256" key="3">
    <source>
        <dbReference type="ARBA" id="ARBA00004947"/>
    </source>
</evidence>
<gene>
    <name evidence="13" type="ORF">CAE01nite_22970</name>
</gene>
<keyword evidence="9" id="KW-0119">Carbohydrate metabolism</keyword>
<dbReference type="GO" id="GO:0033499">
    <property type="term" value="P:galactose catabolic process via UDP-galactose, Leloir pathway"/>
    <property type="evidence" value="ECO:0007669"/>
    <property type="project" value="TreeGrafter"/>
</dbReference>
<reference evidence="13 14" key="1">
    <citation type="submission" date="2019-07" db="EMBL/GenBank/DDBJ databases">
        <title>Whole genome shotgun sequence of Cellulomonas aerilata NBRC 106308.</title>
        <authorList>
            <person name="Hosoyama A."/>
            <person name="Uohara A."/>
            <person name="Ohji S."/>
            <person name="Ichikawa N."/>
        </authorList>
    </citation>
    <scope>NUCLEOTIDE SEQUENCE [LARGE SCALE GENOMIC DNA]</scope>
    <source>
        <strain evidence="13 14">NBRC 106308</strain>
    </source>
</reference>
<organism evidence="13 14">
    <name type="scientific">Cellulomonas aerilata</name>
    <dbReference type="NCBI Taxonomy" id="515326"/>
    <lineage>
        <taxon>Bacteria</taxon>
        <taxon>Bacillati</taxon>
        <taxon>Actinomycetota</taxon>
        <taxon>Actinomycetes</taxon>
        <taxon>Micrococcales</taxon>
        <taxon>Cellulomonadaceae</taxon>
        <taxon>Cellulomonas</taxon>
    </lineage>
</organism>
<evidence type="ECO:0000256" key="8">
    <source>
        <dbReference type="ARBA" id="ARBA00023235"/>
    </source>
</evidence>
<evidence type="ECO:0000256" key="4">
    <source>
        <dbReference type="ARBA" id="ARBA00007637"/>
    </source>
</evidence>
<keyword evidence="8" id="KW-0413">Isomerase</keyword>
<protein>
    <recommendedName>
        <fullName evidence="6">UDP-glucose 4-epimerase</fullName>
        <ecNumber evidence="5">5.1.3.2</ecNumber>
    </recommendedName>
    <alternativeName>
        <fullName evidence="11">Galactowaldenase</fullName>
    </alternativeName>
    <alternativeName>
        <fullName evidence="10">UDP-galactose 4-epimerase</fullName>
    </alternativeName>
</protein>
<accession>A0A512DDL7</accession>
<evidence type="ECO:0000256" key="9">
    <source>
        <dbReference type="ARBA" id="ARBA00023277"/>
    </source>
</evidence>
<dbReference type="InterPro" id="IPR036291">
    <property type="entry name" value="NAD(P)-bd_dom_sf"/>
</dbReference>
<comment type="catalytic activity">
    <reaction evidence="1">
        <text>UDP-alpha-D-glucose = UDP-alpha-D-galactose</text>
        <dbReference type="Rhea" id="RHEA:22168"/>
        <dbReference type="ChEBI" id="CHEBI:58885"/>
        <dbReference type="ChEBI" id="CHEBI:66914"/>
        <dbReference type="EC" id="5.1.3.2"/>
    </reaction>
</comment>
<evidence type="ECO:0000256" key="6">
    <source>
        <dbReference type="ARBA" id="ARBA00018569"/>
    </source>
</evidence>
<comment type="pathway">
    <text evidence="3">Carbohydrate metabolism; galactose metabolism.</text>
</comment>
<dbReference type="EMBL" id="BJYY01000014">
    <property type="protein sequence ID" value="GEO34572.1"/>
    <property type="molecule type" value="Genomic_DNA"/>
</dbReference>
<comment type="caution">
    <text evidence="13">The sequence shown here is derived from an EMBL/GenBank/DDBJ whole genome shotgun (WGS) entry which is preliminary data.</text>
</comment>
<dbReference type="SUPFAM" id="SSF51735">
    <property type="entry name" value="NAD(P)-binding Rossmann-fold domains"/>
    <property type="match status" value="1"/>
</dbReference>
<evidence type="ECO:0000256" key="5">
    <source>
        <dbReference type="ARBA" id="ARBA00013189"/>
    </source>
</evidence>
<dbReference type="UniPathway" id="UPA00214"/>
<dbReference type="InterPro" id="IPR001509">
    <property type="entry name" value="Epimerase_deHydtase"/>
</dbReference>
<proteinExistence type="inferred from homology"/>
<evidence type="ECO:0000259" key="12">
    <source>
        <dbReference type="Pfam" id="PF01370"/>
    </source>
</evidence>
<evidence type="ECO:0000256" key="11">
    <source>
        <dbReference type="ARBA" id="ARBA00033067"/>
    </source>
</evidence>
<name>A0A512DDL7_9CELL</name>
<dbReference type="InterPro" id="IPR005886">
    <property type="entry name" value="UDP_G4E"/>
</dbReference>
<comment type="similarity">
    <text evidence="4">Belongs to the NAD(P)-dependent epimerase/dehydratase family.</text>
</comment>
<sequence length="348" mass="36030">MPLTSTERVTGASPVTAGKGGAVTVLVTGGAGYIGAHIVRTLQDAGTAVVVADDLSTGVAARVPDVPMLRADLSDRGTVPALAAFMTRHDVDAVVHMSGLKRADESVAQPVRYYQQNVGQTANVLLAMEAAAVRGLVFSSSAAVYGETTAAPVRECDATRPVNPYGATKLACEDLLRWAAAAGRVDVIALRYFNVAGADRPELADTSRINLLSILVARLRAGLPPVVYGDDYPTPDGTCVRDYVHVQDLADAHILALRRTTAAGFRVFNIGTGTGTSVLEMVAALGTASGCRVEPVRAPRRPGDPAFVVASAEAFARATGWSPRRTVDDMVRSTLASVAASSSGGSGA</sequence>
<dbReference type="AlphaFoldDB" id="A0A512DDL7"/>
<dbReference type="NCBIfam" id="TIGR01179">
    <property type="entry name" value="galE"/>
    <property type="match status" value="1"/>
</dbReference>